<dbReference type="PATRIC" id="fig|1469144.8.peg.4276"/>
<evidence type="ECO:0000313" key="4">
    <source>
        <dbReference type="Proteomes" id="UP000070659"/>
    </source>
</evidence>
<reference evidence="3 4" key="1">
    <citation type="submission" date="2015-02" db="EMBL/GenBank/DDBJ databases">
        <title>Physiological reanalysis, assessment of diazotrophy, and genome sequences of multiple isolates of Streptomyces thermoautotrophicus.</title>
        <authorList>
            <person name="MacKellar D.C."/>
            <person name="Lieber L."/>
            <person name="Norman J."/>
            <person name="Bolger A."/>
            <person name="Tobin C."/>
            <person name="Murray J.W."/>
            <person name="Prell J."/>
        </authorList>
    </citation>
    <scope>NUCLEOTIDE SEQUENCE [LARGE SCALE GENOMIC DNA]</scope>
    <source>
        <strain evidence="3 4">UBT1</strain>
    </source>
</reference>
<dbReference type="InterPro" id="IPR013096">
    <property type="entry name" value="Cupin_2"/>
</dbReference>
<dbReference type="Proteomes" id="UP000070659">
    <property type="component" value="Unassembled WGS sequence"/>
</dbReference>
<dbReference type="SUPFAM" id="SSF51182">
    <property type="entry name" value="RmlC-like cupins"/>
    <property type="match status" value="1"/>
</dbReference>
<evidence type="ECO:0000259" key="2">
    <source>
        <dbReference type="Pfam" id="PF07883"/>
    </source>
</evidence>
<comment type="caution">
    <text evidence="3">The sequence shown here is derived from an EMBL/GenBank/DDBJ whole genome shotgun (WGS) entry which is preliminary data.</text>
</comment>
<dbReference type="InterPro" id="IPR014710">
    <property type="entry name" value="RmlC-like_jellyroll"/>
</dbReference>
<proteinExistence type="predicted"/>
<dbReference type="RefSeq" id="WP_067069063.1">
    <property type="nucleotide sequence ID" value="NZ_JYIJ01000014.1"/>
</dbReference>
<dbReference type="EMBL" id="JYIJ01000014">
    <property type="protein sequence ID" value="KWX04776.1"/>
    <property type="molecule type" value="Genomic_DNA"/>
</dbReference>
<dbReference type="Pfam" id="PF07883">
    <property type="entry name" value="Cupin_2"/>
    <property type="match status" value="1"/>
</dbReference>
<dbReference type="PANTHER" id="PTHR35848">
    <property type="entry name" value="OXALATE-BINDING PROTEIN"/>
    <property type="match status" value="1"/>
</dbReference>
<evidence type="ECO:0000313" key="3">
    <source>
        <dbReference type="EMBL" id="KWX04776.1"/>
    </source>
</evidence>
<protein>
    <recommendedName>
        <fullName evidence="2">Cupin type-2 domain-containing protein</fullName>
    </recommendedName>
</protein>
<dbReference type="Gene3D" id="2.60.120.10">
    <property type="entry name" value="Jelly Rolls"/>
    <property type="match status" value="2"/>
</dbReference>
<sequence length="246" mass="25945">MTEHFVWSTIDTPSEVYGVHGAEGLTYWKCLARRDGLAGPWEAVEWASVPPGGVSGEHLHTRTEEVYFILSGRGEILLNGEPRPVSPGDVVLTGVGSRHGLHNTGDGNLDWLVIEISSPHTAAALFGLDHHASEERMSGAAVYPLTANAEIDPTGILTGPLRRIRMAVLKPHAAETLTSDDTEHTVFVLRGSGTVTVGTARAELRPGVAVTLPLGAKGEFTAGADGLEFFHTELAVSIGSGKADAA</sequence>
<feature type="domain" description="Cupin type-2" evidence="2">
    <location>
        <begin position="47"/>
        <end position="114"/>
    </location>
</feature>
<dbReference type="AlphaFoldDB" id="A0A132N462"/>
<dbReference type="PANTHER" id="PTHR35848:SF6">
    <property type="entry name" value="CUPIN TYPE-2 DOMAIN-CONTAINING PROTEIN"/>
    <property type="match status" value="1"/>
</dbReference>
<accession>A0A132N462</accession>
<gene>
    <name evidence="3" type="ORF">TH66_06270</name>
</gene>
<dbReference type="GO" id="GO:0046872">
    <property type="term" value="F:metal ion binding"/>
    <property type="evidence" value="ECO:0007669"/>
    <property type="project" value="UniProtKB-KW"/>
</dbReference>
<organism evidence="3 4">
    <name type="scientific">Carbonactinospora thermoautotrophica</name>
    <dbReference type="NCBI Taxonomy" id="1469144"/>
    <lineage>
        <taxon>Bacteria</taxon>
        <taxon>Bacillati</taxon>
        <taxon>Actinomycetota</taxon>
        <taxon>Actinomycetes</taxon>
        <taxon>Kitasatosporales</taxon>
        <taxon>Carbonactinosporaceae</taxon>
        <taxon>Carbonactinospora</taxon>
    </lineage>
</organism>
<keyword evidence="1" id="KW-0479">Metal-binding</keyword>
<evidence type="ECO:0000256" key="1">
    <source>
        <dbReference type="ARBA" id="ARBA00022723"/>
    </source>
</evidence>
<name>A0A132N462_9ACTN</name>
<dbReference type="InterPro" id="IPR051610">
    <property type="entry name" value="GPI/OXD"/>
</dbReference>
<dbReference type="InterPro" id="IPR011051">
    <property type="entry name" value="RmlC_Cupin_sf"/>
</dbReference>